<comment type="caution">
    <text evidence="1">The sequence shown here is derived from an EMBL/GenBank/DDBJ whole genome shotgun (WGS) entry which is preliminary data.</text>
</comment>
<evidence type="ECO:0000313" key="2">
    <source>
        <dbReference type="Proteomes" id="UP000828390"/>
    </source>
</evidence>
<dbReference type="AlphaFoldDB" id="A0A9D4I9F8"/>
<evidence type="ECO:0000313" key="1">
    <source>
        <dbReference type="EMBL" id="KAH3751943.1"/>
    </source>
</evidence>
<proteinExistence type="predicted"/>
<accession>A0A9D4I9F8</accession>
<organism evidence="1 2">
    <name type="scientific">Dreissena polymorpha</name>
    <name type="common">Zebra mussel</name>
    <name type="synonym">Mytilus polymorpha</name>
    <dbReference type="NCBI Taxonomy" id="45954"/>
    <lineage>
        <taxon>Eukaryota</taxon>
        <taxon>Metazoa</taxon>
        <taxon>Spiralia</taxon>
        <taxon>Lophotrochozoa</taxon>
        <taxon>Mollusca</taxon>
        <taxon>Bivalvia</taxon>
        <taxon>Autobranchia</taxon>
        <taxon>Heteroconchia</taxon>
        <taxon>Euheterodonta</taxon>
        <taxon>Imparidentia</taxon>
        <taxon>Neoheterodontei</taxon>
        <taxon>Myida</taxon>
        <taxon>Dreissenoidea</taxon>
        <taxon>Dreissenidae</taxon>
        <taxon>Dreissena</taxon>
    </lineage>
</organism>
<dbReference type="EMBL" id="JAIWYP010000010">
    <property type="protein sequence ID" value="KAH3751943.1"/>
    <property type="molecule type" value="Genomic_DNA"/>
</dbReference>
<sequence length="93" mass="10026">MIGMLKISRRVLLGQTQFSSKVAHCAVGGQSGGKYGHIPAGIKDTKRSQLHSKEKHDSTIFSLAILIKTEVIKPADIANLTTHEANGMQCNNP</sequence>
<keyword evidence="2" id="KW-1185">Reference proteome</keyword>
<protein>
    <submittedName>
        <fullName evidence="1">Uncharacterized protein</fullName>
    </submittedName>
</protein>
<reference evidence="1" key="2">
    <citation type="submission" date="2020-11" db="EMBL/GenBank/DDBJ databases">
        <authorList>
            <person name="McCartney M.A."/>
            <person name="Auch B."/>
            <person name="Kono T."/>
            <person name="Mallez S."/>
            <person name="Becker A."/>
            <person name="Gohl D.M."/>
            <person name="Silverstein K.A.T."/>
            <person name="Koren S."/>
            <person name="Bechman K.B."/>
            <person name="Herman A."/>
            <person name="Abrahante J.E."/>
            <person name="Garbe J."/>
        </authorList>
    </citation>
    <scope>NUCLEOTIDE SEQUENCE</scope>
    <source>
        <strain evidence="1">Duluth1</strain>
        <tissue evidence="1">Whole animal</tissue>
    </source>
</reference>
<name>A0A9D4I9F8_DREPO</name>
<reference evidence="1" key="1">
    <citation type="journal article" date="2019" name="bioRxiv">
        <title>The Genome of the Zebra Mussel, Dreissena polymorpha: A Resource for Invasive Species Research.</title>
        <authorList>
            <person name="McCartney M.A."/>
            <person name="Auch B."/>
            <person name="Kono T."/>
            <person name="Mallez S."/>
            <person name="Zhang Y."/>
            <person name="Obille A."/>
            <person name="Becker A."/>
            <person name="Abrahante J.E."/>
            <person name="Garbe J."/>
            <person name="Badalamenti J.P."/>
            <person name="Herman A."/>
            <person name="Mangelson H."/>
            <person name="Liachko I."/>
            <person name="Sullivan S."/>
            <person name="Sone E.D."/>
            <person name="Koren S."/>
            <person name="Silverstein K.A.T."/>
            <person name="Beckman K.B."/>
            <person name="Gohl D.M."/>
        </authorList>
    </citation>
    <scope>NUCLEOTIDE SEQUENCE</scope>
    <source>
        <strain evidence="1">Duluth1</strain>
        <tissue evidence="1">Whole animal</tissue>
    </source>
</reference>
<dbReference type="Proteomes" id="UP000828390">
    <property type="component" value="Unassembled WGS sequence"/>
</dbReference>
<gene>
    <name evidence="1" type="ORF">DPMN_186551</name>
</gene>